<evidence type="ECO:0000256" key="2">
    <source>
        <dbReference type="SAM" id="SignalP"/>
    </source>
</evidence>
<name>A0A6F8YAV2_9ACTN</name>
<dbReference type="Gene3D" id="2.170.16.10">
    <property type="entry name" value="Hedgehog/Intein (Hint) domain"/>
    <property type="match status" value="1"/>
</dbReference>
<evidence type="ECO:0000256" key="1">
    <source>
        <dbReference type="SAM" id="MobiDB-lite"/>
    </source>
</evidence>
<dbReference type="InterPro" id="IPR030934">
    <property type="entry name" value="Intein_C"/>
</dbReference>
<dbReference type="Pfam" id="PF07591">
    <property type="entry name" value="PT-HINT"/>
    <property type="match status" value="1"/>
</dbReference>
<dbReference type="NCBIfam" id="TIGR01443">
    <property type="entry name" value="intein_Cterm"/>
    <property type="match status" value="1"/>
</dbReference>
<evidence type="ECO:0008006" key="5">
    <source>
        <dbReference type="Google" id="ProtNLM"/>
    </source>
</evidence>
<protein>
    <recommendedName>
        <fullName evidence="5">Hint domain-containing protein</fullName>
    </recommendedName>
</protein>
<keyword evidence="4" id="KW-1185">Reference proteome</keyword>
<sequence>MTAVCVAVAGVVFGAGVPVHAVTGGAEVADGTFRFVAKVETGERSCSGVLVDARWVLTGKDGRSADKLRNILKIAEALANGCRRTSSFVAGTRVLLAGGQSRAIQDLGTGDRVVAADPIGGGTGARAVTATITSAGAKRLVEVTVDADGSAGDKTATLSATDGHRFWVPQLKSWVPARALEPGLWLSGAAGVLVEILAVYRHTEAIRVHNLTVAGYHSYYVLAGDTPVLVHNDGWTVPDDYVIVLGGQKPMPDAGVEFSGSMGTSVEDAASAVPHNQVRVTTAGEIRAAGGTVDYAPEPGLGGAMNYKHVDVTLGDANPFSDPVPNPVPKANRMTGSAFGLPRC</sequence>
<dbReference type="KEGG" id="psuu:Psuf_004660"/>
<dbReference type="EMBL" id="AP022871">
    <property type="protein sequence ID" value="BCB83153.1"/>
    <property type="molecule type" value="Genomic_DNA"/>
</dbReference>
<evidence type="ECO:0000313" key="3">
    <source>
        <dbReference type="EMBL" id="BCB83153.1"/>
    </source>
</evidence>
<dbReference type="Proteomes" id="UP000503011">
    <property type="component" value="Chromosome"/>
</dbReference>
<gene>
    <name evidence="3" type="ORF">Psuf_004660</name>
</gene>
<dbReference type="InterPro" id="IPR043504">
    <property type="entry name" value="Peptidase_S1_PA_chymotrypsin"/>
</dbReference>
<dbReference type="SUPFAM" id="SSF50494">
    <property type="entry name" value="Trypsin-like serine proteases"/>
    <property type="match status" value="1"/>
</dbReference>
<feature type="chain" id="PRO_5026205862" description="Hint domain-containing protein" evidence="2">
    <location>
        <begin position="22"/>
        <end position="344"/>
    </location>
</feature>
<organism evidence="3 4">
    <name type="scientific">Phytohabitans suffuscus</name>
    <dbReference type="NCBI Taxonomy" id="624315"/>
    <lineage>
        <taxon>Bacteria</taxon>
        <taxon>Bacillati</taxon>
        <taxon>Actinomycetota</taxon>
        <taxon>Actinomycetes</taxon>
        <taxon>Micromonosporales</taxon>
        <taxon>Micromonosporaceae</taxon>
    </lineage>
</organism>
<feature type="region of interest" description="Disordered" evidence="1">
    <location>
        <begin position="324"/>
        <end position="344"/>
    </location>
</feature>
<keyword evidence="2" id="KW-0732">Signal</keyword>
<dbReference type="InterPro" id="IPR036844">
    <property type="entry name" value="Hint_dom_sf"/>
</dbReference>
<dbReference type="CDD" id="cd00081">
    <property type="entry name" value="Hint"/>
    <property type="match status" value="1"/>
</dbReference>
<accession>A0A6F8YAV2</accession>
<dbReference type="AlphaFoldDB" id="A0A6F8YAV2"/>
<proteinExistence type="predicted"/>
<dbReference type="Gene3D" id="2.40.10.10">
    <property type="entry name" value="Trypsin-like serine proteases"/>
    <property type="match status" value="1"/>
</dbReference>
<dbReference type="InterPro" id="IPR009003">
    <property type="entry name" value="Peptidase_S1_PA"/>
</dbReference>
<reference evidence="3 4" key="2">
    <citation type="submission" date="2020-03" db="EMBL/GenBank/DDBJ databases">
        <authorList>
            <person name="Ichikawa N."/>
            <person name="Kimura A."/>
            <person name="Kitahashi Y."/>
            <person name="Uohara A."/>
        </authorList>
    </citation>
    <scope>NUCLEOTIDE SEQUENCE [LARGE SCALE GENOMIC DNA]</scope>
    <source>
        <strain evidence="3 4">NBRC 105367</strain>
    </source>
</reference>
<dbReference type="SUPFAM" id="SSF51294">
    <property type="entry name" value="Hedgehog/intein (Hint) domain"/>
    <property type="match status" value="1"/>
</dbReference>
<evidence type="ECO:0000313" key="4">
    <source>
        <dbReference type="Proteomes" id="UP000503011"/>
    </source>
</evidence>
<reference evidence="3 4" key="1">
    <citation type="submission" date="2020-03" db="EMBL/GenBank/DDBJ databases">
        <title>Whole genome shotgun sequence of Phytohabitans suffuscus NBRC 105367.</title>
        <authorList>
            <person name="Komaki H."/>
            <person name="Tamura T."/>
        </authorList>
    </citation>
    <scope>NUCLEOTIDE SEQUENCE [LARGE SCALE GENOMIC DNA]</scope>
    <source>
        <strain evidence="3 4">NBRC 105367</strain>
    </source>
</reference>
<feature type="signal peptide" evidence="2">
    <location>
        <begin position="1"/>
        <end position="21"/>
    </location>
</feature>